<organism evidence="3 4">
    <name type="scientific">Staphylococcus felis</name>
    <dbReference type="NCBI Taxonomy" id="46127"/>
    <lineage>
        <taxon>Bacteria</taxon>
        <taxon>Bacillati</taxon>
        <taxon>Bacillota</taxon>
        <taxon>Bacilli</taxon>
        <taxon>Bacillales</taxon>
        <taxon>Staphylococcaceae</taxon>
        <taxon>Staphylococcus</taxon>
    </lineage>
</organism>
<dbReference type="GO" id="GO:0003697">
    <property type="term" value="F:single-stranded DNA binding"/>
    <property type="evidence" value="ECO:0007669"/>
    <property type="project" value="InterPro"/>
</dbReference>
<evidence type="ECO:0000256" key="2">
    <source>
        <dbReference type="PIRNR" id="PIRNR002070"/>
    </source>
</evidence>
<accession>A0A3E0IR20</accession>
<comment type="caution">
    <text evidence="3">The sequence shown here is derived from an EMBL/GenBank/DDBJ whole genome shotgun (WGS) entry which is preliminary data.</text>
</comment>
<keyword evidence="1 2" id="KW-0238">DNA-binding</keyword>
<evidence type="ECO:0000256" key="1">
    <source>
        <dbReference type="ARBA" id="ARBA00023125"/>
    </source>
</evidence>
<dbReference type="AlphaFoldDB" id="A0A3E0IR20"/>
<dbReference type="Gene3D" id="2.40.50.140">
    <property type="entry name" value="Nucleic acid-binding proteins"/>
    <property type="match status" value="1"/>
</dbReference>
<protein>
    <recommendedName>
        <fullName evidence="2">Single-stranded DNA-binding protein</fullName>
    </recommendedName>
</protein>
<name>A0A3E0IR20_9STAP</name>
<dbReference type="Pfam" id="PF00436">
    <property type="entry name" value="SSB"/>
    <property type="match status" value="1"/>
</dbReference>
<dbReference type="SUPFAM" id="SSF50249">
    <property type="entry name" value="Nucleic acid-binding proteins"/>
    <property type="match status" value="1"/>
</dbReference>
<evidence type="ECO:0000313" key="4">
    <source>
        <dbReference type="Proteomes" id="UP000256562"/>
    </source>
</evidence>
<sequence>MNNINRFHAVGTIIKPLKYYDSNGKCFIIFTVSVERDYRSRTNKPIYDYINCKAFGQLATKLNEIVTIGDVLMIDGQIQTRFYKHYEQKKYTTELLVTHVFNLSQIEKSAQSTSIKL</sequence>
<dbReference type="PROSITE" id="PS50935">
    <property type="entry name" value="SSB"/>
    <property type="match status" value="1"/>
</dbReference>
<reference evidence="3 4" key="1">
    <citation type="journal article" date="2018" name="Vet. Microbiol.">
        <title>Characterisation of Staphylococcus felis isolated from cats using whole genome sequencing.</title>
        <authorList>
            <person name="Worthing K."/>
            <person name="Pang S."/>
            <person name="Trott D.J."/>
            <person name="Abraham S."/>
            <person name="Coombs G.W."/>
            <person name="Jordan D."/>
            <person name="McIntyre L."/>
            <person name="Davies M.R."/>
            <person name="Norris J."/>
        </authorList>
    </citation>
    <scope>NUCLEOTIDE SEQUENCE [LARGE SCALE GENOMIC DNA]</scope>
    <source>
        <strain evidence="3 4">F9</strain>
    </source>
</reference>
<dbReference type="CDD" id="cd04496">
    <property type="entry name" value="SSB_OBF"/>
    <property type="match status" value="1"/>
</dbReference>
<dbReference type="Proteomes" id="UP000256562">
    <property type="component" value="Unassembled WGS sequence"/>
</dbReference>
<dbReference type="GO" id="GO:0006260">
    <property type="term" value="P:DNA replication"/>
    <property type="evidence" value="ECO:0007669"/>
    <property type="project" value="InterPro"/>
</dbReference>
<dbReference type="RefSeq" id="WP_116094001.1">
    <property type="nucleotide sequence ID" value="NZ_QKXP01000260.1"/>
</dbReference>
<dbReference type="OrthoDB" id="9809878at2"/>
<gene>
    <name evidence="3" type="ORF">DOS83_03925</name>
</gene>
<dbReference type="PIRSF" id="PIRSF002070">
    <property type="entry name" value="SSB"/>
    <property type="match status" value="1"/>
</dbReference>
<dbReference type="InterPro" id="IPR000424">
    <property type="entry name" value="Primosome_PriB/ssb"/>
</dbReference>
<proteinExistence type="predicted"/>
<dbReference type="EMBL" id="QKXQ01000173">
    <property type="protein sequence ID" value="REH98064.1"/>
    <property type="molecule type" value="Genomic_DNA"/>
</dbReference>
<dbReference type="InterPro" id="IPR012340">
    <property type="entry name" value="NA-bd_OB-fold"/>
</dbReference>
<dbReference type="InterPro" id="IPR011344">
    <property type="entry name" value="ssDNA-bd"/>
</dbReference>
<evidence type="ECO:0000313" key="3">
    <source>
        <dbReference type="EMBL" id="REH98064.1"/>
    </source>
</evidence>